<reference evidence="2" key="1">
    <citation type="journal article" date="2016" name="Proc. Natl. Acad. Sci. U.S.A.">
        <title>Lipid metabolic changes in an early divergent fungus govern the establishment of a mutualistic symbiosis with endobacteria.</title>
        <authorList>
            <person name="Lastovetsky O.A."/>
            <person name="Gaspar M.L."/>
            <person name="Mondo S.J."/>
            <person name="LaButti K.M."/>
            <person name="Sandor L."/>
            <person name="Grigoriev I.V."/>
            <person name="Henry S.A."/>
            <person name="Pawlowska T.E."/>
        </authorList>
    </citation>
    <scope>NUCLEOTIDE SEQUENCE [LARGE SCALE GENOMIC DNA]</scope>
    <source>
        <strain evidence="2">ATCC 52814</strain>
    </source>
</reference>
<feature type="compositionally biased region" description="Basic and acidic residues" evidence="1">
    <location>
        <begin position="1"/>
        <end position="10"/>
    </location>
</feature>
<gene>
    <name evidence="2" type="ORF">BCV72DRAFT_265903</name>
</gene>
<evidence type="ECO:0000313" key="2">
    <source>
        <dbReference type="EMBL" id="ORE01294.1"/>
    </source>
</evidence>
<evidence type="ECO:0000256" key="1">
    <source>
        <dbReference type="SAM" id="MobiDB-lite"/>
    </source>
</evidence>
<dbReference type="VEuPathDB" id="FungiDB:BCV72DRAFT_265903"/>
<organism evidence="2">
    <name type="scientific">Rhizopus microsporus var. microsporus</name>
    <dbReference type="NCBI Taxonomy" id="86635"/>
    <lineage>
        <taxon>Eukaryota</taxon>
        <taxon>Fungi</taxon>
        <taxon>Fungi incertae sedis</taxon>
        <taxon>Mucoromycota</taxon>
        <taxon>Mucoromycotina</taxon>
        <taxon>Mucoromycetes</taxon>
        <taxon>Mucorales</taxon>
        <taxon>Mucorineae</taxon>
        <taxon>Rhizopodaceae</taxon>
        <taxon>Rhizopus</taxon>
    </lineage>
</organism>
<name>A0A1X0QNH7_RHIZD</name>
<protein>
    <submittedName>
        <fullName evidence="2">Uncharacterized protein</fullName>
    </submittedName>
</protein>
<feature type="compositionally biased region" description="Acidic residues" evidence="1">
    <location>
        <begin position="129"/>
        <end position="139"/>
    </location>
</feature>
<accession>A0A1X0QNH7</accession>
<feature type="region of interest" description="Disordered" evidence="1">
    <location>
        <begin position="102"/>
        <end position="172"/>
    </location>
</feature>
<proteinExistence type="predicted"/>
<feature type="compositionally biased region" description="Low complexity" evidence="1">
    <location>
        <begin position="41"/>
        <end position="55"/>
    </location>
</feature>
<feature type="region of interest" description="Disordered" evidence="1">
    <location>
        <begin position="1"/>
        <end position="64"/>
    </location>
</feature>
<dbReference type="OrthoDB" id="2208330at2759"/>
<sequence>MPKDCSRKDSYVNSTESNKAHKPPVTTQALLHDNQTKKPAVRSASTQSSSAVHSTPANSKIDVPQSALMSQTAAALISSEDLPDASPDILVALEKVCSACNQTGHPSKRSSKCPLNARNKIPVSSSEAVESESMELDNDDASHRQDAPSNVDPASAIGFRNNQSGISGHGHDNRDSSFNASTIFSNSSQASTINTTNITTTIANFKTAIISCLELQQVFHIQFQAIDYIWSRHCSLVCFSPDLFLTNSTISDCGRIITVTISHKHRLFDLLIVSVLYASTNRRLRYTFLSDILRHPSDVLRTSPARQILLDDFNYSYATHLSTSRPRQVPSSWPQCIDQFFYDSITPVDSSSEATFHRGMTRYCIDYIFVIYNLLDSQLLPQLSAIEAQLATLQQYQVETLALRSGVRWHELDEISAGYLKRAVAQRQSRQMITTLTHLVINAMRDNHAIMLDATHSFCSEPYSPELINDAAADDLLSTLPSPLQLSSIDQQILSDPIDWDDLFESVDRSSRKSSPGKDGIPYEILRLIFAHPAF</sequence>
<dbReference type="EMBL" id="KV922155">
    <property type="protein sequence ID" value="ORE01294.1"/>
    <property type="molecule type" value="Genomic_DNA"/>
</dbReference>
<dbReference type="AlphaFoldDB" id="A0A1X0QNH7"/>
<dbReference type="Proteomes" id="UP000242414">
    <property type="component" value="Unassembled WGS sequence"/>
</dbReference>